<dbReference type="InterPro" id="IPR016197">
    <property type="entry name" value="Chromo-like_dom_sf"/>
</dbReference>
<evidence type="ECO:0000313" key="2">
    <source>
        <dbReference type="EMBL" id="KZT63166.1"/>
    </source>
</evidence>
<name>A0A165KI41_9APHY</name>
<dbReference type="CDD" id="cd00024">
    <property type="entry name" value="CD_CSD"/>
    <property type="match status" value="1"/>
</dbReference>
<gene>
    <name evidence="2" type="ORF">DAEQUDRAFT_642233</name>
</gene>
<feature type="non-terminal residue" evidence="2">
    <location>
        <position position="1"/>
    </location>
</feature>
<dbReference type="Proteomes" id="UP000076727">
    <property type="component" value="Unassembled WGS sequence"/>
</dbReference>
<evidence type="ECO:0000313" key="3">
    <source>
        <dbReference type="Proteomes" id="UP000076727"/>
    </source>
</evidence>
<dbReference type="OrthoDB" id="3158924at2759"/>
<dbReference type="InterPro" id="IPR000953">
    <property type="entry name" value="Chromo/chromo_shadow_dom"/>
</dbReference>
<dbReference type="Gene3D" id="2.40.50.40">
    <property type="match status" value="1"/>
</dbReference>
<dbReference type="GO" id="GO:0006338">
    <property type="term" value="P:chromatin remodeling"/>
    <property type="evidence" value="ECO:0007669"/>
    <property type="project" value="UniProtKB-ARBA"/>
</dbReference>
<keyword evidence="3" id="KW-1185">Reference proteome</keyword>
<sequence>DTSNYTLDLPEALRKRRIHPTFHVSLLRPHQPNDDIAFPGRDVTMFYDFGLDDEPEYLVDEILAHKWTGRRIEFLVRFEDGDILWESYDNCKDLEALDRYLELQGVSDWRRLPRHKDRDRRALTMRPG</sequence>
<dbReference type="SMART" id="SM00298">
    <property type="entry name" value="CHROMO"/>
    <property type="match status" value="1"/>
</dbReference>
<protein>
    <recommendedName>
        <fullName evidence="1">Chromo domain-containing protein</fullName>
    </recommendedName>
</protein>
<proteinExistence type="predicted"/>
<feature type="non-terminal residue" evidence="2">
    <location>
        <position position="128"/>
    </location>
</feature>
<accession>A0A165KI41</accession>
<reference evidence="2 3" key="1">
    <citation type="journal article" date="2016" name="Mol. Biol. Evol.">
        <title>Comparative Genomics of Early-Diverging Mushroom-Forming Fungi Provides Insights into the Origins of Lignocellulose Decay Capabilities.</title>
        <authorList>
            <person name="Nagy L.G."/>
            <person name="Riley R."/>
            <person name="Tritt A."/>
            <person name="Adam C."/>
            <person name="Daum C."/>
            <person name="Floudas D."/>
            <person name="Sun H."/>
            <person name="Yadav J.S."/>
            <person name="Pangilinan J."/>
            <person name="Larsson K.H."/>
            <person name="Matsuura K."/>
            <person name="Barry K."/>
            <person name="Labutti K."/>
            <person name="Kuo R."/>
            <person name="Ohm R.A."/>
            <person name="Bhattacharya S.S."/>
            <person name="Shirouzu T."/>
            <person name="Yoshinaga Y."/>
            <person name="Martin F.M."/>
            <person name="Grigoriev I.V."/>
            <person name="Hibbett D.S."/>
        </authorList>
    </citation>
    <scope>NUCLEOTIDE SEQUENCE [LARGE SCALE GENOMIC DNA]</scope>
    <source>
        <strain evidence="2 3">L-15889</strain>
    </source>
</reference>
<dbReference type="EMBL" id="KV429228">
    <property type="protein sequence ID" value="KZT63166.1"/>
    <property type="molecule type" value="Genomic_DNA"/>
</dbReference>
<organism evidence="2 3">
    <name type="scientific">Daedalea quercina L-15889</name>
    <dbReference type="NCBI Taxonomy" id="1314783"/>
    <lineage>
        <taxon>Eukaryota</taxon>
        <taxon>Fungi</taxon>
        <taxon>Dikarya</taxon>
        <taxon>Basidiomycota</taxon>
        <taxon>Agaricomycotina</taxon>
        <taxon>Agaricomycetes</taxon>
        <taxon>Polyporales</taxon>
        <taxon>Fomitopsis</taxon>
    </lineage>
</organism>
<dbReference type="SUPFAM" id="SSF54160">
    <property type="entry name" value="Chromo domain-like"/>
    <property type="match status" value="1"/>
</dbReference>
<evidence type="ECO:0000259" key="1">
    <source>
        <dbReference type="SMART" id="SM00298"/>
    </source>
</evidence>
<dbReference type="AlphaFoldDB" id="A0A165KI41"/>
<feature type="domain" description="Chromo" evidence="1">
    <location>
        <begin position="56"/>
        <end position="105"/>
    </location>
</feature>
<dbReference type="STRING" id="1314783.A0A165KI41"/>